<dbReference type="OrthoDB" id="9801832at2"/>
<dbReference type="PROSITE" id="PS01047">
    <property type="entry name" value="HMA_1"/>
    <property type="match status" value="1"/>
</dbReference>
<dbReference type="FunFam" id="3.30.70.100:FF:000001">
    <property type="entry name" value="ATPase copper transporting beta"/>
    <property type="match status" value="1"/>
</dbReference>
<proteinExistence type="predicted"/>
<dbReference type="GO" id="GO:0005507">
    <property type="term" value="F:copper ion binding"/>
    <property type="evidence" value="ECO:0007669"/>
    <property type="project" value="InterPro"/>
</dbReference>
<reference evidence="3 4" key="2">
    <citation type="submission" date="2019-05" db="EMBL/GenBank/DDBJ databases">
        <authorList>
            <person name="Suflita J.M."/>
            <person name="Marks C.R."/>
        </authorList>
    </citation>
    <scope>NUCLEOTIDE SEQUENCE [LARGE SCALE GENOMIC DNA]</scope>
    <source>
        <strain evidence="3 4">ALDC</strain>
    </source>
</reference>
<dbReference type="Proteomes" id="UP000298602">
    <property type="component" value="Chromosome"/>
</dbReference>
<dbReference type="Pfam" id="PF00403">
    <property type="entry name" value="HMA"/>
    <property type="match status" value="1"/>
</dbReference>
<gene>
    <name evidence="3" type="ORF">FDQ92_05175</name>
</gene>
<feature type="domain" description="HMA" evidence="2">
    <location>
        <begin position="1"/>
        <end position="66"/>
    </location>
</feature>
<dbReference type="Gene3D" id="3.30.70.100">
    <property type="match status" value="1"/>
</dbReference>
<dbReference type="InterPro" id="IPR000428">
    <property type="entry name" value="Cu-bd"/>
</dbReference>
<dbReference type="CDD" id="cd00371">
    <property type="entry name" value="HMA"/>
    <property type="match status" value="1"/>
</dbReference>
<dbReference type="EMBL" id="CP040098">
    <property type="protein sequence ID" value="QCQ21622.1"/>
    <property type="molecule type" value="Genomic_DNA"/>
</dbReference>
<dbReference type="InterPro" id="IPR036163">
    <property type="entry name" value="HMA_dom_sf"/>
</dbReference>
<accession>A0A4P8L4C0</accession>
<dbReference type="PRINTS" id="PR00944">
    <property type="entry name" value="CUEXPORT"/>
</dbReference>
<dbReference type="RefSeq" id="WP_137423591.1">
    <property type="nucleotide sequence ID" value="NZ_CP040098.1"/>
</dbReference>
<dbReference type="AlphaFoldDB" id="A0A4P8L4C0"/>
<name>A0A4P8L4C0_9BACT</name>
<organism evidence="3 4">
    <name type="scientific">Desulfoglaeba alkanexedens ALDC</name>
    <dbReference type="NCBI Taxonomy" id="980445"/>
    <lineage>
        <taxon>Bacteria</taxon>
        <taxon>Pseudomonadati</taxon>
        <taxon>Thermodesulfobacteriota</taxon>
        <taxon>Syntrophobacteria</taxon>
        <taxon>Syntrophobacterales</taxon>
        <taxon>Syntrophobacteraceae</taxon>
        <taxon>Desulfoglaeba</taxon>
    </lineage>
</organism>
<dbReference type="InterPro" id="IPR017969">
    <property type="entry name" value="Heavy-metal-associated_CS"/>
</dbReference>
<protein>
    <submittedName>
        <fullName evidence="3">Heavy-metal-associated domain-containing protein</fullName>
    </submittedName>
</protein>
<keyword evidence="1" id="KW-0479">Metal-binding</keyword>
<evidence type="ECO:0000313" key="4">
    <source>
        <dbReference type="Proteomes" id="UP000298602"/>
    </source>
</evidence>
<dbReference type="GO" id="GO:0006825">
    <property type="term" value="P:copper ion transport"/>
    <property type="evidence" value="ECO:0007669"/>
    <property type="project" value="InterPro"/>
</dbReference>
<dbReference type="PROSITE" id="PS50846">
    <property type="entry name" value="HMA_2"/>
    <property type="match status" value="1"/>
</dbReference>
<dbReference type="KEGG" id="dax:FDQ92_05175"/>
<dbReference type="SUPFAM" id="SSF55008">
    <property type="entry name" value="HMA, heavy metal-associated domain"/>
    <property type="match status" value="1"/>
</dbReference>
<reference evidence="3 4" key="1">
    <citation type="submission" date="2019-05" db="EMBL/GenBank/DDBJ databases">
        <title>The Complete Genome Sequence of the n-alkane-degrading Desulfoglaeba alkanexedens ALDC reveals multiple alkylsuccinate synthase gene clusters.</title>
        <authorList>
            <person name="Callaghan A.V."/>
            <person name="Davidova I.A."/>
            <person name="Duncan K.E."/>
            <person name="Morris B."/>
            <person name="McInerney M.J."/>
        </authorList>
    </citation>
    <scope>NUCLEOTIDE SEQUENCE [LARGE SCALE GENOMIC DNA]</scope>
    <source>
        <strain evidence="3 4">ALDC</strain>
    </source>
</reference>
<evidence type="ECO:0000259" key="2">
    <source>
        <dbReference type="PROSITE" id="PS50846"/>
    </source>
</evidence>
<sequence length="66" mass="7324">MNMKVKIRGMSCRHCVATVAKALKEIEGVSNVEVSLERGEATFDAARPVDMEQVRKQIEKVGYEVG</sequence>
<dbReference type="InterPro" id="IPR006121">
    <property type="entry name" value="HMA_dom"/>
</dbReference>
<evidence type="ECO:0000313" key="3">
    <source>
        <dbReference type="EMBL" id="QCQ21622.1"/>
    </source>
</evidence>
<keyword evidence="4" id="KW-1185">Reference proteome</keyword>
<evidence type="ECO:0000256" key="1">
    <source>
        <dbReference type="ARBA" id="ARBA00022723"/>
    </source>
</evidence>